<gene>
    <name evidence="2" type="ORF">C491_21656</name>
</gene>
<name>L9WYY2_9EURY</name>
<keyword evidence="1" id="KW-0812">Transmembrane</keyword>
<organism evidence="2 3">
    <name type="scientific">Natronococcus amylolyticus DSM 10524</name>
    <dbReference type="NCBI Taxonomy" id="1227497"/>
    <lineage>
        <taxon>Archaea</taxon>
        <taxon>Methanobacteriati</taxon>
        <taxon>Methanobacteriota</taxon>
        <taxon>Stenosarchaea group</taxon>
        <taxon>Halobacteria</taxon>
        <taxon>Halobacteriales</taxon>
        <taxon>Natrialbaceae</taxon>
        <taxon>Natronococcus</taxon>
    </lineage>
</organism>
<dbReference type="InterPro" id="IPR025058">
    <property type="entry name" value="DUF3995"/>
</dbReference>
<dbReference type="Proteomes" id="UP000011688">
    <property type="component" value="Unassembled WGS sequence"/>
</dbReference>
<dbReference type="STRING" id="1227497.C491_21656"/>
<accession>L9WYY2</accession>
<dbReference type="OrthoDB" id="167640at2157"/>
<feature type="transmembrane region" description="Helical" evidence="1">
    <location>
        <begin position="88"/>
        <end position="109"/>
    </location>
</feature>
<protein>
    <recommendedName>
        <fullName evidence="4">DUF3995 domain-containing protein</fullName>
    </recommendedName>
</protein>
<feature type="transmembrane region" description="Helical" evidence="1">
    <location>
        <begin position="129"/>
        <end position="152"/>
    </location>
</feature>
<dbReference type="EMBL" id="AOIB01000043">
    <property type="protein sequence ID" value="ELY53538.1"/>
    <property type="molecule type" value="Genomic_DNA"/>
</dbReference>
<evidence type="ECO:0008006" key="4">
    <source>
        <dbReference type="Google" id="ProtNLM"/>
    </source>
</evidence>
<evidence type="ECO:0000256" key="1">
    <source>
        <dbReference type="SAM" id="Phobius"/>
    </source>
</evidence>
<reference evidence="2 3" key="1">
    <citation type="journal article" date="2014" name="PLoS Genet.">
        <title>Phylogenetically driven sequencing of extremely halophilic archaea reveals strategies for static and dynamic osmo-response.</title>
        <authorList>
            <person name="Becker E.A."/>
            <person name="Seitzer P.M."/>
            <person name="Tritt A."/>
            <person name="Larsen D."/>
            <person name="Krusor M."/>
            <person name="Yao A.I."/>
            <person name="Wu D."/>
            <person name="Madern D."/>
            <person name="Eisen J.A."/>
            <person name="Darling A.E."/>
            <person name="Facciotti M.T."/>
        </authorList>
    </citation>
    <scope>NUCLEOTIDE SEQUENCE [LARGE SCALE GENOMIC DNA]</scope>
    <source>
        <strain evidence="2 3">DSM 10524</strain>
    </source>
</reference>
<feature type="transmembrane region" description="Helical" evidence="1">
    <location>
        <begin position="54"/>
        <end position="76"/>
    </location>
</feature>
<dbReference type="eggNOG" id="ENOG502N63D">
    <property type="taxonomic scope" value="Archaea"/>
</dbReference>
<dbReference type="Pfam" id="PF13160">
    <property type="entry name" value="DUF3995"/>
    <property type="match status" value="1"/>
</dbReference>
<dbReference type="AlphaFoldDB" id="L9WYY2"/>
<evidence type="ECO:0000313" key="3">
    <source>
        <dbReference type="Proteomes" id="UP000011688"/>
    </source>
</evidence>
<dbReference type="RefSeq" id="WP_005560019.1">
    <property type="nucleotide sequence ID" value="NZ_AOIB01000043.1"/>
</dbReference>
<evidence type="ECO:0000313" key="2">
    <source>
        <dbReference type="EMBL" id="ELY53538.1"/>
    </source>
</evidence>
<keyword evidence="3" id="KW-1185">Reference proteome</keyword>
<keyword evidence="1" id="KW-1133">Transmembrane helix</keyword>
<comment type="caution">
    <text evidence="2">The sequence shown here is derived from an EMBL/GenBank/DDBJ whole genome shotgun (WGS) entry which is preliminary data.</text>
</comment>
<sequence>MASHRSSTVRIAYAATGWWVAFAALSFYWAAGGTIGVSTLGAGIGALAAEREPWFVATVAATGVLKLVPAVLALSLVRPWGDRLPSRFRAVAVGGLGVLSVLYGAVGIAAKLLVLVGVVTPGGIDARGFWGHLLVWDPVWVLGGALLCAAAVRSRREPSEASH</sequence>
<feature type="transmembrane region" description="Helical" evidence="1">
    <location>
        <begin position="12"/>
        <end position="31"/>
    </location>
</feature>
<keyword evidence="1" id="KW-0472">Membrane</keyword>
<proteinExistence type="predicted"/>